<dbReference type="Pfam" id="PF13665">
    <property type="entry name" value="Tox-PAAR-like"/>
    <property type="match status" value="1"/>
</dbReference>
<protein>
    <submittedName>
        <fullName evidence="1">Rhs family protein</fullName>
    </submittedName>
</protein>
<dbReference type="AlphaFoldDB" id="A0A140NRY3"/>
<proteinExistence type="predicted"/>
<dbReference type="Proteomes" id="UP000005012">
    <property type="component" value="Chromosome"/>
</dbReference>
<dbReference type="KEGG" id="psi:S70_18060"/>
<dbReference type="RefSeq" id="WP_014658046.1">
    <property type="nucleotide sequence ID" value="NC_017731.1"/>
</dbReference>
<evidence type="ECO:0000313" key="2">
    <source>
        <dbReference type="Proteomes" id="UP000005012"/>
    </source>
</evidence>
<sequence>MADNYLARQQGEWLVISLTPDVCKTPIGSSTPPIPYPVIAKLETAVSVVPSVKANGHPVVVYDQSYIPTTLGDAPGVANGVKSGTVGGKCYPIEHSKSVRVGKKPILRHDDKFWMNGK</sequence>
<accession>A0A140NRY3</accession>
<name>A0A140NRY3_PROSM</name>
<organism evidence="1 2">
    <name type="scientific">Providencia stuartii (strain MRSN 2154)</name>
    <dbReference type="NCBI Taxonomy" id="1157951"/>
    <lineage>
        <taxon>Bacteria</taxon>
        <taxon>Pseudomonadati</taxon>
        <taxon>Pseudomonadota</taxon>
        <taxon>Gammaproteobacteria</taxon>
        <taxon>Enterobacterales</taxon>
        <taxon>Morganellaceae</taxon>
        <taxon>Providencia</taxon>
    </lineage>
</organism>
<dbReference type="EMBL" id="CP003488">
    <property type="protein sequence ID" value="AFH95418.1"/>
    <property type="molecule type" value="Genomic_DNA"/>
</dbReference>
<reference evidence="1 2" key="1">
    <citation type="journal article" date="2012" name="J. Bacteriol.">
        <title>Complete Genome Sequence of Providencia stuartii Clinical Isolate MRSN 2154.</title>
        <authorList>
            <person name="Clifford R.J."/>
            <person name="Hang J."/>
            <person name="Riley M.C."/>
            <person name="Onmus-Leone F."/>
            <person name="Kuschner R.A."/>
            <person name="Lesho E.P."/>
            <person name="Waterman P.E."/>
        </authorList>
    </citation>
    <scope>NUCLEOTIDE SEQUENCE [LARGE SCALE GENOMIC DNA]</scope>
    <source>
        <strain evidence="1 2">MRSN 2154</strain>
    </source>
</reference>
<dbReference type="OrthoDB" id="8852350at2"/>
<gene>
    <name evidence="1" type="ordered locus">S70_18060</name>
</gene>
<reference evidence="2" key="2">
    <citation type="submission" date="2012-04" db="EMBL/GenBank/DDBJ databases">
        <title>Complete genome sequence of Providencia stuartii clinical isolate MRSN 2154.</title>
        <authorList>
            <person name="Clifford R.J."/>
            <person name="Hang J."/>
            <person name="Riley M.C."/>
            <person name="Onmus-Leone F."/>
            <person name="Kuschner R.A."/>
            <person name="Lesho E.P."/>
            <person name="Waterman P.E."/>
        </authorList>
    </citation>
    <scope>NUCLEOTIDE SEQUENCE [LARGE SCALE GENOMIC DNA]</scope>
    <source>
        <strain evidence="2">MRSN 2154</strain>
    </source>
</reference>
<dbReference type="PATRIC" id="fig|1157951.4.peg.3619"/>
<evidence type="ECO:0000313" key="1">
    <source>
        <dbReference type="EMBL" id="AFH95418.1"/>
    </source>
</evidence>
<dbReference type="HOGENOM" id="CLU_130931_3_1_6"/>